<dbReference type="Gene3D" id="1.10.1220.10">
    <property type="entry name" value="Met repressor-like"/>
    <property type="match status" value="1"/>
</dbReference>
<evidence type="ECO:0000313" key="1">
    <source>
        <dbReference type="EMBL" id="DAD89197.1"/>
    </source>
</evidence>
<dbReference type="EMBL" id="BK015055">
    <property type="protein sequence ID" value="DAD89197.1"/>
    <property type="molecule type" value="Genomic_DNA"/>
</dbReference>
<sequence length="62" mass="7131">MSEAKYKRQAEYNRKNYVRFPLDLKPDVLEAYKAACKANGTTPTTEIKKFIAAYIAENQLSE</sequence>
<dbReference type="InterPro" id="IPR010985">
    <property type="entry name" value="Ribbon_hlx_hlx"/>
</dbReference>
<proteinExistence type="predicted"/>
<dbReference type="SUPFAM" id="SSF47598">
    <property type="entry name" value="Ribbon-helix-helix"/>
    <property type="match status" value="1"/>
</dbReference>
<reference evidence="1" key="1">
    <citation type="journal article" date="2021" name="Proc. Natl. Acad. Sci. U.S.A.">
        <title>A Catalog of Tens of Thousands of Viruses from Human Metagenomes Reveals Hidden Associations with Chronic Diseases.</title>
        <authorList>
            <person name="Tisza M.J."/>
            <person name="Buck C.B."/>
        </authorList>
    </citation>
    <scope>NUCLEOTIDE SEQUENCE</scope>
    <source>
        <strain evidence="1">Ct5Px37</strain>
    </source>
</reference>
<name>A0A8S5N3E2_9CAUD</name>
<dbReference type="GO" id="GO:0006355">
    <property type="term" value="P:regulation of DNA-templated transcription"/>
    <property type="evidence" value="ECO:0007669"/>
    <property type="project" value="InterPro"/>
</dbReference>
<dbReference type="InterPro" id="IPR013321">
    <property type="entry name" value="Arc_rbn_hlx_hlx"/>
</dbReference>
<accession>A0A8S5N3E2</accession>
<protein>
    <submittedName>
        <fullName evidence="1">Uncharacterized protein</fullName>
    </submittedName>
</protein>
<organism evidence="1">
    <name type="scientific">Siphoviridae sp. ct5Px37</name>
    <dbReference type="NCBI Taxonomy" id="2826293"/>
    <lineage>
        <taxon>Viruses</taxon>
        <taxon>Duplodnaviria</taxon>
        <taxon>Heunggongvirae</taxon>
        <taxon>Uroviricota</taxon>
        <taxon>Caudoviricetes</taxon>
    </lineage>
</organism>